<sequence length="444" mass="46615">MRFSVGAGAGAGRSRGAGRGEMVITLSGRGPVSHHATRAGGGRPSLSLSSKSSDIEQKASPPRSRRPEGSPMLLHSLPPRHPSVRTRPRLAVRLAAAIGALALGATLAACGSSGAETTEDGKTVIRYQSSAGAVTVPEIAAALGYLDDIELKLVGETTGGPESLRALATDQIDIASAFQGAIAKVVSTGAPVKAVAASYGSVGEVRQSVVVRDDGSVKKAKDLIGKKVALNTLGANWEAVLDTYLADSGLTPAEIDRVTLVPLPANVLEASLREKQIDAAFVSGPALEIARERPGLKVLTTDLDVVGPYTGGSFALHEKFIAENPEAAKELVAGITRAIEWTQTHTVEEVREFVIDFLTEQGRDDAVQTIQFWHGTGIPTAGGWLRDEDFSIWLDWLEASGEVDKGSVKVEDVYTNDLNPYADDAAFIDGYRSDPAEAEGAADE</sequence>
<organism evidence="6 7">
    <name type="scientific">Nocardioides jishulii</name>
    <dbReference type="NCBI Taxonomy" id="2575440"/>
    <lineage>
        <taxon>Bacteria</taxon>
        <taxon>Bacillati</taxon>
        <taxon>Actinomycetota</taxon>
        <taxon>Actinomycetes</taxon>
        <taxon>Propionibacteriales</taxon>
        <taxon>Nocardioidaceae</taxon>
        <taxon>Nocardioides</taxon>
    </lineage>
</organism>
<feature type="region of interest" description="Disordered" evidence="4">
    <location>
        <begin position="1"/>
        <end position="84"/>
    </location>
</feature>
<dbReference type="AlphaFoldDB" id="A0A4U2YTE5"/>
<evidence type="ECO:0000256" key="3">
    <source>
        <dbReference type="ARBA" id="ARBA00022729"/>
    </source>
</evidence>
<dbReference type="GO" id="GO:0042597">
    <property type="term" value="C:periplasmic space"/>
    <property type="evidence" value="ECO:0007669"/>
    <property type="project" value="UniProtKB-SubCell"/>
</dbReference>
<name>A0A4U2YTE5_9ACTN</name>
<accession>A0A4U2YTE5</accession>
<dbReference type="OrthoDB" id="8877897at2"/>
<comment type="caution">
    <text evidence="6">The sequence shown here is derived from an EMBL/GenBank/DDBJ whole genome shotgun (WGS) entry which is preliminary data.</text>
</comment>
<dbReference type="SUPFAM" id="SSF53850">
    <property type="entry name" value="Periplasmic binding protein-like II"/>
    <property type="match status" value="1"/>
</dbReference>
<evidence type="ECO:0000256" key="4">
    <source>
        <dbReference type="SAM" id="MobiDB-lite"/>
    </source>
</evidence>
<reference evidence="6 7" key="1">
    <citation type="submission" date="2019-04" db="EMBL/GenBank/DDBJ databases">
        <authorList>
            <person name="Dong K."/>
        </authorList>
    </citation>
    <scope>NUCLEOTIDE SEQUENCE [LARGE SCALE GENOMIC DNA]</scope>
    <source>
        <strain evidence="7">dk3543</strain>
    </source>
</reference>
<dbReference type="Pfam" id="PF09084">
    <property type="entry name" value="NMT1"/>
    <property type="match status" value="1"/>
</dbReference>
<proteinExistence type="inferred from homology"/>
<evidence type="ECO:0000259" key="5">
    <source>
        <dbReference type="Pfam" id="PF09084"/>
    </source>
</evidence>
<evidence type="ECO:0000313" key="6">
    <source>
        <dbReference type="EMBL" id="TKI63912.1"/>
    </source>
</evidence>
<evidence type="ECO:0000256" key="2">
    <source>
        <dbReference type="ARBA" id="ARBA00010742"/>
    </source>
</evidence>
<comment type="similarity">
    <text evidence="2">Belongs to the bacterial solute-binding protein SsuA/TauA family.</text>
</comment>
<feature type="domain" description="SsuA/THI5-like" evidence="5">
    <location>
        <begin position="140"/>
        <end position="345"/>
    </location>
</feature>
<keyword evidence="7" id="KW-1185">Reference proteome</keyword>
<dbReference type="EMBL" id="SZPY01000001">
    <property type="protein sequence ID" value="TKI63912.1"/>
    <property type="molecule type" value="Genomic_DNA"/>
</dbReference>
<dbReference type="PANTHER" id="PTHR30024">
    <property type="entry name" value="ALIPHATIC SULFONATES-BINDING PROTEIN-RELATED"/>
    <property type="match status" value="1"/>
</dbReference>
<keyword evidence="3" id="KW-0732">Signal</keyword>
<dbReference type="GO" id="GO:0042918">
    <property type="term" value="P:alkanesulfonate transmembrane transport"/>
    <property type="evidence" value="ECO:0007669"/>
    <property type="project" value="TreeGrafter"/>
</dbReference>
<feature type="compositionally biased region" description="Gly residues" evidence="4">
    <location>
        <begin position="7"/>
        <end position="19"/>
    </location>
</feature>
<comment type="subcellular location">
    <subcellularLocation>
        <location evidence="1">Periplasm</location>
    </subcellularLocation>
</comment>
<dbReference type="InterPro" id="IPR015168">
    <property type="entry name" value="SsuA/THI5"/>
</dbReference>
<dbReference type="Gene3D" id="3.40.190.10">
    <property type="entry name" value="Periplasmic binding protein-like II"/>
    <property type="match status" value="2"/>
</dbReference>
<protein>
    <submittedName>
        <fullName evidence="6">ABC transporter substrate-binding protein</fullName>
    </submittedName>
</protein>
<dbReference type="Proteomes" id="UP000307808">
    <property type="component" value="Unassembled WGS sequence"/>
</dbReference>
<gene>
    <name evidence="6" type="ORF">FC770_01650</name>
</gene>
<dbReference type="PANTHER" id="PTHR30024:SF47">
    <property type="entry name" value="TAURINE-BINDING PERIPLASMIC PROTEIN"/>
    <property type="match status" value="1"/>
</dbReference>
<evidence type="ECO:0000313" key="7">
    <source>
        <dbReference type="Proteomes" id="UP000307808"/>
    </source>
</evidence>
<evidence type="ECO:0000256" key="1">
    <source>
        <dbReference type="ARBA" id="ARBA00004418"/>
    </source>
</evidence>